<proteinExistence type="predicted"/>
<sequence>MEIEGTELADLYFRHGAMPVRGWYELIEIDQVEQMTTYAINELGVPVGYLALTGVVGQGIVLYHRSSQAVFDVEFGQFDLLLKGELAPIATTFSGFLRWCRDRDQDD</sequence>
<gene>
    <name evidence="1" type="ORF">SAMN05216178_3842</name>
</gene>
<reference evidence="2" key="1">
    <citation type="submission" date="2016-10" db="EMBL/GenBank/DDBJ databases">
        <authorList>
            <person name="Varghese N."/>
            <person name="Submissions S."/>
        </authorList>
    </citation>
    <scope>NUCLEOTIDE SEQUENCE [LARGE SCALE GENOMIC DNA]</scope>
    <source>
        <strain evidence="2">DSM 9751</strain>
    </source>
</reference>
<organism evidence="1 2">
    <name type="scientific">Pseudomonas saponiphila</name>
    <dbReference type="NCBI Taxonomy" id="556534"/>
    <lineage>
        <taxon>Bacteria</taxon>
        <taxon>Pseudomonadati</taxon>
        <taxon>Pseudomonadota</taxon>
        <taxon>Gammaproteobacteria</taxon>
        <taxon>Pseudomonadales</taxon>
        <taxon>Pseudomonadaceae</taxon>
        <taxon>Pseudomonas</taxon>
    </lineage>
</organism>
<name>A0A1H4QNC7_9PSED</name>
<dbReference type="Proteomes" id="UP000198982">
    <property type="component" value="Unassembled WGS sequence"/>
</dbReference>
<protein>
    <recommendedName>
        <fullName evidence="3">SMI1-KNR4 cell-wall</fullName>
    </recommendedName>
</protein>
<evidence type="ECO:0000313" key="1">
    <source>
        <dbReference type="EMBL" id="SEC21027.1"/>
    </source>
</evidence>
<dbReference type="EMBL" id="FNTJ01000001">
    <property type="protein sequence ID" value="SEC21027.1"/>
    <property type="molecule type" value="Genomic_DNA"/>
</dbReference>
<accession>A0A1H4QNC7</accession>
<keyword evidence="2" id="KW-1185">Reference proteome</keyword>
<evidence type="ECO:0000313" key="2">
    <source>
        <dbReference type="Proteomes" id="UP000198982"/>
    </source>
</evidence>
<dbReference type="AlphaFoldDB" id="A0A1H4QNC7"/>
<evidence type="ECO:0008006" key="3">
    <source>
        <dbReference type="Google" id="ProtNLM"/>
    </source>
</evidence>